<dbReference type="FunFam" id="3.40.1390.30:FF:000001">
    <property type="entry name" value="GTP cyclohydrolase 1 type 2"/>
    <property type="match status" value="1"/>
</dbReference>
<dbReference type="InterPro" id="IPR036069">
    <property type="entry name" value="DUF34/NIF3_sf"/>
</dbReference>
<dbReference type="PANTHER" id="PTHR13799:SF14">
    <property type="entry name" value="GTP CYCLOHYDROLASE 1 TYPE 2 HOMOLOG"/>
    <property type="match status" value="1"/>
</dbReference>
<feature type="binding site" evidence="5">
    <location>
        <position position="269"/>
    </location>
    <ligand>
        <name>a divalent metal cation</name>
        <dbReference type="ChEBI" id="CHEBI:60240"/>
        <label>1</label>
    </ligand>
</feature>
<proteinExistence type="inferred from homology"/>
<dbReference type="PANTHER" id="PTHR13799">
    <property type="entry name" value="NGG1 INTERACTING FACTOR 3"/>
    <property type="match status" value="1"/>
</dbReference>
<feature type="binding site" evidence="5">
    <location>
        <position position="135"/>
    </location>
    <ligand>
        <name>a divalent metal cation</name>
        <dbReference type="ChEBI" id="CHEBI:60240"/>
        <label>1</label>
    </ligand>
</feature>
<dbReference type="GO" id="GO:0005737">
    <property type="term" value="C:cytoplasm"/>
    <property type="evidence" value="ECO:0007669"/>
    <property type="project" value="TreeGrafter"/>
</dbReference>
<evidence type="ECO:0000256" key="2">
    <source>
        <dbReference type="ARBA" id="ARBA00011643"/>
    </source>
</evidence>
<dbReference type="GO" id="GO:0046872">
    <property type="term" value="F:metal ion binding"/>
    <property type="evidence" value="ECO:0007669"/>
    <property type="project" value="UniProtKB-KW"/>
</dbReference>
<name>A0A3N3ZUH2_9MICC</name>
<feature type="binding site" evidence="5">
    <location>
        <position position="265"/>
    </location>
    <ligand>
        <name>a divalent metal cation</name>
        <dbReference type="ChEBI" id="CHEBI:60240"/>
        <label>1</label>
    </ligand>
</feature>
<dbReference type="SUPFAM" id="SSF102705">
    <property type="entry name" value="NIF3 (NGG1p interacting factor 3)-like"/>
    <property type="match status" value="1"/>
</dbReference>
<evidence type="ECO:0000256" key="5">
    <source>
        <dbReference type="PIRSR" id="PIRSR602678-1"/>
    </source>
</evidence>
<feature type="binding site" evidence="5">
    <location>
        <position position="97"/>
    </location>
    <ligand>
        <name>a divalent metal cation</name>
        <dbReference type="ChEBI" id="CHEBI:60240"/>
        <label>1</label>
    </ligand>
</feature>
<dbReference type="AlphaFoldDB" id="A0A3N3ZUH2"/>
<dbReference type="EMBL" id="RKMF01000017">
    <property type="protein sequence ID" value="ROZ61856.1"/>
    <property type="molecule type" value="Genomic_DNA"/>
</dbReference>
<evidence type="ECO:0000256" key="3">
    <source>
        <dbReference type="ARBA" id="ARBA00022112"/>
    </source>
</evidence>
<dbReference type="NCBIfam" id="TIGR00486">
    <property type="entry name" value="YbgI_SA1388"/>
    <property type="match status" value="1"/>
</dbReference>
<evidence type="ECO:0000313" key="6">
    <source>
        <dbReference type="EMBL" id="ROZ61856.1"/>
    </source>
</evidence>
<dbReference type="Gene3D" id="3.40.1390.30">
    <property type="entry name" value="NIF3 (NGG1p interacting factor 3)-like"/>
    <property type="match status" value="2"/>
</dbReference>
<keyword evidence="4 5" id="KW-0479">Metal-binding</keyword>
<dbReference type="RefSeq" id="WP_123826492.1">
    <property type="nucleotide sequence ID" value="NZ_RKMF01000017.1"/>
</dbReference>
<dbReference type="Proteomes" id="UP000270616">
    <property type="component" value="Unassembled WGS sequence"/>
</dbReference>
<gene>
    <name evidence="6" type="ORF">EDL96_12150</name>
</gene>
<protein>
    <recommendedName>
        <fullName evidence="3">GTP cyclohydrolase 1 type 2 homolog</fullName>
    </recommendedName>
</protein>
<evidence type="ECO:0000256" key="4">
    <source>
        <dbReference type="ARBA" id="ARBA00022723"/>
    </source>
</evidence>
<dbReference type="OrthoDB" id="9795763at2"/>
<keyword evidence="7" id="KW-1185">Reference proteome</keyword>
<dbReference type="Pfam" id="PF01784">
    <property type="entry name" value="DUF34_NIF3"/>
    <property type="match status" value="1"/>
</dbReference>
<sequence length="319" mass="33866">MTADRDDLVRADASIATGNPGADGVPTHPQAVATVARVVEVADALWPFRSQESWDASELVVGRPYAPVRRILVAVDPVSSVVQEAVDLDVDLLLTHHPLMLGGQSSVAADHYKGRLVHELIENRIGLLACHTNADSAESGVSEVLIQACGVSRARPLQPLAEDPATGLGRIGGLDEPVTLEDLARHLAAVVPPTAQGVRVAGPKDREIRTVAVCGGAGGSLLDDVAATEADVYVTADLRHHPVSEAREAAMHGGDDGLCLIDLSHAASEWLWVPVGAAALEEALRGRGHDVEVLVSERRTDPWDFRVPSPHPEPQDRWT</sequence>
<evidence type="ECO:0000256" key="1">
    <source>
        <dbReference type="ARBA" id="ARBA00006964"/>
    </source>
</evidence>
<feature type="binding site" evidence="5">
    <location>
        <position position="96"/>
    </location>
    <ligand>
        <name>a divalent metal cation</name>
        <dbReference type="ChEBI" id="CHEBI:60240"/>
        <label>1</label>
    </ligand>
</feature>
<dbReference type="InterPro" id="IPR002678">
    <property type="entry name" value="DUF34/NIF3"/>
</dbReference>
<evidence type="ECO:0000313" key="7">
    <source>
        <dbReference type="Proteomes" id="UP000270616"/>
    </source>
</evidence>
<accession>A0A3N3ZUH2</accession>
<comment type="subunit">
    <text evidence="2">Homohexamer.</text>
</comment>
<comment type="similarity">
    <text evidence="1">Belongs to the GTP cyclohydrolase I type 2/NIF3 family.</text>
</comment>
<reference evidence="6 7" key="1">
    <citation type="submission" date="2018-10" db="EMBL/GenBank/DDBJ databases">
        <title>Kocuria sp. M5W7-7, whole genome shotgun sequence.</title>
        <authorList>
            <person name="Tuo L."/>
        </authorList>
    </citation>
    <scope>NUCLEOTIDE SEQUENCE [LARGE SCALE GENOMIC DNA]</scope>
    <source>
        <strain evidence="6 7">M5W7-7</strain>
    </source>
</reference>
<comment type="caution">
    <text evidence="6">The sequence shown here is derived from an EMBL/GenBank/DDBJ whole genome shotgun (WGS) entry which is preliminary data.</text>
</comment>
<organism evidence="6 7">
    <name type="scientific">Kocuria soli</name>
    <dbReference type="NCBI Taxonomy" id="2485125"/>
    <lineage>
        <taxon>Bacteria</taxon>
        <taxon>Bacillati</taxon>
        <taxon>Actinomycetota</taxon>
        <taxon>Actinomycetes</taxon>
        <taxon>Micrococcales</taxon>
        <taxon>Micrococcaceae</taxon>
        <taxon>Kocuria</taxon>
    </lineage>
</organism>